<dbReference type="GO" id="GO:0050661">
    <property type="term" value="F:NADP binding"/>
    <property type="evidence" value="ECO:0007669"/>
    <property type="project" value="InterPro"/>
</dbReference>
<dbReference type="SMART" id="SM00858">
    <property type="entry name" value="SAF"/>
    <property type="match status" value="1"/>
</dbReference>
<comment type="caution">
    <text evidence="2">The sequence shown here is derived from an EMBL/GenBank/DDBJ whole genome shotgun (WGS) entry which is preliminary data.</text>
</comment>
<reference evidence="2 3" key="1">
    <citation type="journal article" date="2020" name="Syst. Appl. Microbiol.">
        <title>Arthrospiribacter ruber gen. nov., sp. nov., a novel bacterium isolated from Arthrospira cultures.</title>
        <authorList>
            <person name="Waleron M."/>
            <person name="Misztak A."/>
            <person name="Waleron M.M."/>
            <person name="Furmaniak M."/>
            <person name="Mrozik A."/>
            <person name="Waleron K."/>
        </authorList>
    </citation>
    <scope>NUCLEOTIDE SEQUENCE [LARGE SCALE GENOMIC DNA]</scope>
    <source>
        <strain evidence="2 3">DPMB0001</strain>
    </source>
</reference>
<dbReference type="PANTHER" id="PTHR37850">
    <property type="entry name" value="STRU PROTEIN"/>
    <property type="match status" value="1"/>
</dbReference>
<evidence type="ECO:0000259" key="1">
    <source>
        <dbReference type="SMART" id="SM00858"/>
    </source>
</evidence>
<evidence type="ECO:0000313" key="2">
    <source>
        <dbReference type="EMBL" id="MBW3468307.1"/>
    </source>
</evidence>
<dbReference type="EMBL" id="RPHB01000004">
    <property type="protein sequence ID" value="MBW3468307.1"/>
    <property type="molecule type" value="Genomic_DNA"/>
</dbReference>
<dbReference type="AlphaFoldDB" id="A0A951IXT7"/>
<gene>
    <name evidence="2" type="ORF">EGN73_10865</name>
</gene>
<dbReference type="PANTHER" id="PTHR37850:SF1">
    <property type="entry name" value="SAF DOMAIN PROTEIN"/>
    <property type="match status" value="1"/>
</dbReference>
<dbReference type="Pfam" id="PF03447">
    <property type="entry name" value="NAD_binding_3"/>
    <property type="match status" value="1"/>
</dbReference>
<evidence type="ECO:0000313" key="3">
    <source>
        <dbReference type="Proteomes" id="UP000727490"/>
    </source>
</evidence>
<dbReference type="InterPro" id="IPR013974">
    <property type="entry name" value="SAF"/>
</dbReference>
<dbReference type="Proteomes" id="UP000727490">
    <property type="component" value="Unassembled WGS sequence"/>
</dbReference>
<dbReference type="Pfam" id="PF08666">
    <property type="entry name" value="SAF"/>
    <property type="match status" value="1"/>
</dbReference>
<dbReference type="GO" id="GO:0016491">
    <property type="term" value="F:oxidoreductase activity"/>
    <property type="evidence" value="ECO:0007669"/>
    <property type="project" value="InterPro"/>
</dbReference>
<organism evidence="2 3">
    <name type="scientific">Arthrospiribacter ruber</name>
    <dbReference type="NCBI Taxonomy" id="2487934"/>
    <lineage>
        <taxon>Bacteria</taxon>
        <taxon>Pseudomonadati</taxon>
        <taxon>Bacteroidota</taxon>
        <taxon>Cytophagia</taxon>
        <taxon>Cytophagales</taxon>
        <taxon>Cyclobacteriaceae</taxon>
        <taxon>Arthrospiribacter</taxon>
    </lineage>
</organism>
<proteinExistence type="predicted"/>
<accession>A0A951IXT7</accession>
<sequence length="428" mass="46817">MIIIDTALKKRQSLNNPIRVGMIGAGEMAKGMINQIEKYTPGMVVSATYNRTPERAKKVYDALGLTNYLITDNIIKANQAIADGKSVITGHVHTFLNLDKVEVVVESTGAIDFGAKIILEAFAHGKHVLSFNAELDSTLGPILLKKAKDSNVKYALGDGDQPGVTMNLYRYVKGMGFDPLICGNVKGMLDYYRTPATQKGFAESWGMAPEMATNFADGTKVAFEQSCIANATGMCVAKRGMLAYESNDHIDNLTHLYDFDQLKAWGGIVEFIIGAKPSPGVFVYATTEDPYSIKYLDYGKLGKGPLYSFYVPYHLLFFDIASSISRLIDFDDPVIIPLDKPYVDVVATAKTDLNPGDTIDGIGGFKTYGLCDNHNEVRSSNLLNMGLAEGCVVTKPVKKDSVLTYDDVVVPKGRLIDKLMIEQLKLSL</sequence>
<dbReference type="InterPro" id="IPR005106">
    <property type="entry name" value="Asp/hSer_DH_NAD-bd"/>
</dbReference>
<name>A0A951IXT7_9BACT</name>
<dbReference type="CDD" id="cd11616">
    <property type="entry name" value="SAF_DH_OX_like"/>
    <property type="match status" value="1"/>
</dbReference>
<feature type="domain" description="SAF" evidence="1">
    <location>
        <begin position="344"/>
        <end position="409"/>
    </location>
</feature>
<protein>
    <submittedName>
        <fullName evidence="2">NAD(P)-dependent oxidoreductase</fullName>
    </submittedName>
</protein>
<dbReference type="Pfam" id="PF21135">
    <property type="entry name" value="DRL_cat"/>
    <property type="match status" value="1"/>
</dbReference>
<dbReference type="InterPro" id="IPR048423">
    <property type="entry name" value="DRL_cat"/>
</dbReference>
<dbReference type="RefSeq" id="WP_219289385.1">
    <property type="nucleotide sequence ID" value="NZ_RPHB01000004.1"/>
</dbReference>
<keyword evidence="3" id="KW-1185">Reference proteome</keyword>